<comment type="caution">
    <text evidence="2">The sequence shown here is derived from an EMBL/GenBank/DDBJ whole genome shotgun (WGS) entry which is preliminary data.</text>
</comment>
<accession>A0A9D5HLR7</accession>
<evidence type="ECO:0000313" key="2">
    <source>
        <dbReference type="EMBL" id="KAJ0980582.1"/>
    </source>
</evidence>
<feature type="region of interest" description="Disordered" evidence="1">
    <location>
        <begin position="1"/>
        <end position="119"/>
    </location>
</feature>
<evidence type="ECO:0000313" key="3">
    <source>
        <dbReference type="Proteomes" id="UP001085076"/>
    </source>
</evidence>
<name>A0A9D5HLR7_9LILI</name>
<protein>
    <submittedName>
        <fullName evidence="2">Uncharacterized protein</fullName>
    </submittedName>
</protein>
<reference evidence="2" key="1">
    <citation type="submission" date="2021-03" db="EMBL/GenBank/DDBJ databases">
        <authorList>
            <person name="Li Z."/>
            <person name="Yang C."/>
        </authorList>
    </citation>
    <scope>NUCLEOTIDE SEQUENCE</scope>
    <source>
        <strain evidence="2">Dzin_1.0</strain>
        <tissue evidence="2">Leaf</tissue>
    </source>
</reference>
<dbReference type="AlphaFoldDB" id="A0A9D5HLR7"/>
<organism evidence="2 3">
    <name type="scientific">Dioscorea zingiberensis</name>
    <dbReference type="NCBI Taxonomy" id="325984"/>
    <lineage>
        <taxon>Eukaryota</taxon>
        <taxon>Viridiplantae</taxon>
        <taxon>Streptophyta</taxon>
        <taxon>Embryophyta</taxon>
        <taxon>Tracheophyta</taxon>
        <taxon>Spermatophyta</taxon>
        <taxon>Magnoliopsida</taxon>
        <taxon>Liliopsida</taxon>
        <taxon>Dioscoreales</taxon>
        <taxon>Dioscoreaceae</taxon>
        <taxon>Dioscorea</taxon>
    </lineage>
</organism>
<proteinExistence type="predicted"/>
<reference evidence="2" key="2">
    <citation type="journal article" date="2022" name="Hortic Res">
        <title>The genome of Dioscorea zingiberensis sheds light on the biosynthesis, origin and evolution of the medicinally important diosgenin saponins.</title>
        <authorList>
            <person name="Li Y."/>
            <person name="Tan C."/>
            <person name="Li Z."/>
            <person name="Guo J."/>
            <person name="Li S."/>
            <person name="Chen X."/>
            <person name="Wang C."/>
            <person name="Dai X."/>
            <person name="Yang H."/>
            <person name="Song W."/>
            <person name="Hou L."/>
            <person name="Xu J."/>
            <person name="Tong Z."/>
            <person name="Xu A."/>
            <person name="Yuan X."/>
            <person name="Wang W."/>
            <person name="Yang Q."/>
            <person name="Chen L."/>
            <person name="Sun Z."/>
            <person name="Wang K."/>
            <person name="Pan B."/>
            <person name="Chen J."/>
            <person name="Bao Y."/>
            <person name="Liu F."/>
            <person name="Qi X."/>
            <person name="Gang D.R."/>
            <person name="Wen J."/>
            <person name="Li J."/>
        </authorList>
    </citation>
    <scope>NUCLEOTIDE SEQUENCE</scope>
    <source>
        <strain evidence="2">Dzin_1.0</strain>
    </source>
</reference>
<sequence>MGAQPVDPGSESQPMNIAVAGQGSYERNNPKTQGQKEPELAVEDNIETWKIAGSRRGRGQGRGPLSETIRRRRRGSVGRFPGRFARFGDRHVGSKGLTEGGRSSRGGRGGYSNGKVHLSRGSVGVDLTDNIMSQEWPPLASPNCERRATQLVAEQRSGAEVGSQMVSKAAAGETSYQLAVDQTPGVKTGMSSASSSGMAIRRSPELITSYE</sequence>
<dbReference type="EMBL" id="JAGGNH010000002">
    <property type="protein sequence ID" value="KAJ0980582.1"/>
    <property type="molecule type" value="Genomic_DNA"/>
</dbReference>
<evidence type="ECO:0000256" key="1">
    <source>
        <dbReference type="SAM" id="MobiDB-lite"/>
    </source>
</evidence>
<dbReference type="Proteomes" id="UP001085076">
    <property type="component" value="Miscellaneous, Linkage group lg02"/>
</dbReference>
<feature type="region of interest" description="Disordered" evidence="1">
    <location>
        <begin position="155"/>
        <end position="211"/>
    </location>
</feature>
<gene>
    <name evidence="2" type="ORF">J5N97_008837</name>
</gene>
<feature type="compositionally biased region" description="Low complexity" evidence="1">
    <location>
        <begin position="189"/>
        <end position="199"/>
    </location>
</feature>
<feature type="compositionally biased region" description="Gly residues" evidence="1">
    <location>
        <begin position="103"/>
        <end position="112"/>
    </location>
</feature>
<keyword evidence="3" id="KW-1185">Reference proteome</keyword>